<name>A0ABR2Z0K9_9CHLO</name>
<gene>
    <name evidence="1" type="ORF">WJX75_006754</name>
</gene>
<sequence>MNAKDYFLERDSAPFRALLAEMLNLGQVEIVDTWKEGNIHFQKMVTVPDYERWVPTIGRKYVKEEDIMFYDTIAYDPQELESEEKGFRMHVTSYLPLLDEESDWMDPEWVRALEESTNNLGEADAVTAAALVREERRALARLRKMAPSHIRTVLLSCSSFHERTGPLKRNREDEEKRKRFNADAKKWRQFWRKAHPAAPPVPSITAQAFHLLSISAAVGWIKMHAPSKQGSGEKEKAKPQGERLAQVKKLFGKMHLGKKEHARVTTPAALP</sequence>
<proteinExistence type="predicted"/>
<evidence type="ECO:0000313" key="2">
    <source>
        <dbReference type="Proteomes" id="UP001491310"/>
    </source>
</evidence>
<dbReference type="Proteomes" id="UP001491310">
    <property type="component" value="Unassembled WGS sequence"/>
</dbReference>
<keyword evidence="2" id="KW-1185">Reference proteome</keyword>
<evidence type="ECO:0008006" key="3">
    <source>
        <dbReference type="Google" id="ProtNLM"/>
    </source>
</evidence>
<evidence type="ECO:0000313" key="1">
    <source>
        <dbReference type="EMBL" id="KAK9917643.1"/>
    </source>
</evidence>
<dbReference type="EMBL" id="JALJOT010000002">
    <property type="protein sequence ID" value="KAK9917643.1"/>
    <property type="molecule type" value="Genomic_DNA"/>
</dbReference>
<protein>
    <recommendedName>
        <fullName evidence="3">Potassium channel tetramerisation-type BTB domain-containing protein</fullName>
    </recommendedName>
</protein>
<accession>A0ABR2Z0K9</accession>
<organism evidence="1 2">
    <name type="scientific">Coccomyxa subellipsoidea</name>
    <dbReference type="NCBI Taxonomy" id="248742"/>
    <lineage>
        <taxon>Eukaryota</taxon>
        <taxon>Viridiplantae</taxon>
        <taxon>Chlorophyta</taxon>
        <taxon>core chlorophytes</taxon>
        <taxon>Trebouxiophyceae</taxon>
        <taxon>Trebouxiophyceae incertae sedis</taxon>
        <taxon>Coccomyxaceae</taxon>
        <taxon>Coccomyxa</taxon>
    </lineage>
</organism>
<comment type="caution">
    <text evidence="1">The sequence shown here is derived from an EMBL/GenBank/DDBJ whole genome shotgun (WGS) entry which is preliminary data.</text>
</comment>
<reference evidence="1 2" key="1">
    <citation type="journal article" date="2024" name="Nat. Commun.">
        <title>Phylogenomics reveals the evolutionary origins of lichenization in chlorophyte algae.</title>
        <authorList>
            <person name="Puginier C."/>
            <person name="Libourel C."/>
            <person name="Otte J."/>
            <person name="Skaloud P."/>
            <person name="Haon M."/>
            <person name="Grisel S."/>
            <person name="Petersen M."/>
            <person name="Berrin J.G."/>
            <person name="Delaux P.M."/>
            <person name="Dal Grande F."/>
            <person name="Keller J."/>
        </authorList>
    </citation>
    <scope>NUCLEOTIDE SEQUENCE [LARGE SCALE GENOMIC DNA]</scope>
    <source>
        <strain evidence="1 2">SAG 216-7</strain>
    </source>
</reference>